<evidence type="ECO:0000259" key="1">
    <source>
        <dbReference type="PROSITE" id="PS51186"/>
    </source>
</evidence>
<dbReference type="SUPFAM" id="SSF55729">
    <property type="entry name" value="Acyl-CoA N-acyltransferases (Nat)"/>
    <property type="match status" value="1"/>
</dbReference>
<accession>A0A6P1E6A1</accession>
<keyword evidence="2" id="KW-0808">Transferase</keyword>
<dbReference type="GO" id="GO:0016747">
    <property type="term" value="F:acyltransferase activity, transferring groups other than amino-acyl groups"/>
    <property type="evidence" value="ECO:0007669"/>
    <property type="project" value="InterPro"/>
</dbReference>
<dbReference type="SMR" id="A0A6P1E6A1"/>
<dbReference type="Pfam" id="PF00583">
    <property type="entry name" value="Acetyltransf_1"/>
    <property type="match status" value="1"/>
</dbReference>
<name>A0A6P1E6A1_LENHI</name>
<dbReference type="PROSITE" id="PS51186">
    <property type="entry name" value="GNAT"/>
    <property type="match status" value="1"/>
</dbReference>
<evidence type="ECO:0000313" key="3">
    <source>
        <dbReference type="Proteomes" id="UP000465035"/>
    </source>
</evidence>
<sequence length="184" mass="20989">MKFSIETAQREEYSDIRAIIAESYTNQETNTDGDEVDMVDRLRTYSDYQSEFEVVAKDHDHQVIGHALMIPVTIRSSNHSHRIVSIVEVSVPKQYRDQGVGQAMVYELENRAQLAGYPAVSAIDNTDFFYDLGYVAAENFNIFSTMPININANLIKPLTDGGLFKRSGKIYYPEEFYGVRRAEQ</sequence>
<organism evidence="2 3">
    <name type="scientific">Lentilactobacillus hilgardii</name>
    <name type="common">Lactobacillus hilgardii</name>
    <dbReference type="NCBI Taxonomy" id="1588"/>
    <lineage>
        <taxon>Bacteria</taxon>
        <taxon>Bacillati</taxon>
        <taxon>Bacillota</taxon>
        <taxon>Bacilli</taxon>
        <taxon>Lactobacillales</taxon>
        <taxon>Lactobacillaceae</taxon>
        <taxon>Lentilactobacillus</taxon>
    </lineage>
</organism>
<dbReference type="GeneID" id="69057253"/>
<dbReference type="AlphaFoldDB" id="A0A6P1E6A1"/>
<feature type="domain" description="N-acetyltransferase" evidence="1">
    <location>
        <begin position="3"/>
        <end position="159"/>
    </location>
</feature>
<dbReference type="EMBL" id="CP047121">
    <property type="protein sequence ID" value="QHB51195.1"/>
    <property type="molecule type" value="Genomic_DNA"/>
</dbReference>
<dbReference type="Gene3D" id="3.40.630.30">
    <property type="match status" value="1"/>
</dbReference>
<gene>
    <name evidence="2" type="ORF">GQR93_02625</name>
</gene>
<protein>
    <submittedName>
        <fullName evidence="2">GNAT family N-acetyltransferase</fullName>
    </submittedName>
</protein>
<dbReference type="InterPro" id="IPR016181">
    <property type="entry name" value="Acyl_CoA_acyltransferase"/>
</dbReference>
<dbReference type="Proteomes" id="UP000465035">
    <property type="component" value="Chromosome"/>
</dbReference>
<dbReference type="RefSeq" id="WP_003552080.1">
    <property type="nucleotide sequence ID" value="NZ_CABKOL010000106.1"/>
</dbReference>
<dbReference type="CDD" id="cd04301">
    <property type="entry name" value="NAT_SF"/>
    <property type="match status" value="1"/>
</dbReference>
<evidence type="ECO:0000313" key="2">
    <source>
        <dbReference type="EMBL" id="QHB51195.1"/>
    </source>
</evidence>
<reference evidence="2 3" key="1">
    <citation type="submission" date="2019-12" db="EMBL/GenBank/DDBJ databases">
        <title>Lactobacillus hilgardii FLUB.</title>
        <authorList>
            <person name="Gustaw K."/>
        </authorList>
    </citation>
    <scope>NUCLEOTIDE SEQUENCE [LARGE SCALE GENOMIC DNA]</scope>
    <source>
        <strain evidence="2 3">FLUB</strain>
    </source>
</reference>
<dbReference type="InterPro" id="IPR000182">
    <property type="entry name" value="GNAT_dom"/>
</dbReference>
<proteinExistence type="predicted"/>